<dbReference type="Pfam" id="PF01352">
    <property type="entry name" value="KRAB"/>
    <property type="match status" value="1"/>
</dbReference>
<keyword evidence="2" id="KW-0479">Metal-binding</keyword>
<evidence type="ECO:0000259" key="11">
    <source>
        <dbReference type="PROSITE" id="PS50157"/>
    </source>
</evidence>
<dbReference type="PANTHER" id="PTHR23235:SF142">
    <property type="entry name" value="ZINC FINGER PROTEIN 384"/>
    <property type="match status" value="1"/>
</dbReference>
<feature type="domain" description="C2H2-type" evidence="11">
    <location>
        <begin position="368"/>
        <end position="395"/>
    </location>
</feature>
<keyword evidence="14" id="KW-1185">Reference proteome</keyword>
<dbReference type="RefSeq" id="XP_072849234.1">
    <property type="nucleotide sequence ID" value="XM_072993133.1"/>
</dbReference>
<feature type="domain" description="C2H2-type" evidence="11">
    <location>
        <begin position="424"/>
        <end position="451"/>
    </location>
</feature>
<feature type="domain" description="C2H2-type" evidence="11">
    <location>
        <begin position="993"/>
        <end position="1020"/>
    </location>
</feature>
<keyword evidence="5" id="KW-0862">Zinc</keyword>
<dbReference type="Gene3D" id="1.10.4020.10">
    <property type="entry name" value="DNA breaking-rejoining enzymes"/>
    <property type="match status" value="1"/>
</dbReference>
<feature type="domain" description="C2H2-type" evidence="11">
    <location>
        <begin position="797"/>
        <end position="824"/>
    </location>
</feature>
<feature type="compositionally biased region" description="Basic and acidic residues" evidence="10">
    <location>
        <begin position="41"/>
        <end position="52"/>
    </location>
</feature>
<dbReference type="SUPFAM" id="SSF109640">
    <property type="entry name" value="KRAB domain (Kruppel-associated box)"/>
    <property type="match status" value="1"/>
</dbReference>
<evidence type="ECO:0000256" key="1">
    <source>
        <dbReference type="ARBA" id="ARBA00022553"/>
    </source>
</evidence>
<feature type="domain" description="C2H2-type" evidence="11">
    <location>
        <begin position="937"/>
        <end position="964"/>
    </location>
</feature>
<gene>
    <name evidence="15" type="primary">LOC110091615</name>
</gene>
<feature type="domain" description="C2H2-type" evidence="11">
    <location>
        <begin position="479"/>
        <end position="506"/>
    </location>
</feature>
<feature type="domain" description="C2H2-type" evidence="11">
    <location>
        <begin position="713"/>
        <end position="740"/>
    </location>
</feature>
<feature type="domain" description="C2H2-type" evidence="11">
    <location>
        <begin position="741"/>
        <end position="768"/>
    </location>
</feature>
<feature type="domain" description="C2H2-type" evidence="11">
    <location>
        <begin position="825"/>
        <end position="852"/>
    </location>
</feature>
<dbReference type="Proteomes" id="UP001652642">
    <property type="component" value="Chromosome 2"/>
</dbReference>
<sequence length="1232" mass="139180">MLEDEQGPMMEEPDGAGTEVEKSSSDGTKTRDSTPSCRRLMQKDPGKDAVGSDEHLQRFRGFSYQEAEGPRDVCSRLHDLCRQWLKPERHTKAQILDLVILEQFLAILPPEMSSWVRECGAETSSQAVALAEGFLLSQAEEKKKQEAEQVIRQFSPVATDRSEAKKHLLDPGQKTKFQCTGQESNPGAISLGGEMNLGPGSSFSGRRQEAVAVQSDQGSVTFEDVTVYFTDEEWAVLDPDQRALHREVMEESSGILESLGDERKRNKEDIAQKTEAEQKLRKKPSGDEEGEFHKMAGDSQAGKETSARKKPFKCTVCGKGFSQRSTLADHHRIHTGEKPYTCSECGKSFSRIRALTDHQRTHTGEKPYKCLVCGKRFSQSSNFAYHKKTHTGEKPFECSVCGESFGRSRALMDHQRIHTGEKPYKCSECGKSFTQSSTLTYHQRTHTGEKPYQCSECGKSFTQSSNLTAHKKTHAFKPFKCPVCGKNFRTSENFAFHLEIHTVRESTKGPLSVWSGGRTWNIERVSWAPPQNGCHHGPSQTQKNHFSEQQAVEAIKSLAQEPEYKAIGGCDSEDTKTLRAEAEIDQFQAGTVQKTGPESKMMRCGRNMKIQQGFHSYIGATFFILFISRLSGWSDYSNVRFHDSLHGFLYLFLVGGASGNAEPQMETKQKLRKRSIVCEVMEIHGVSILREHCTGEKPLTETTGSVRTRKKSYKCLECGKNFCRSNSLAVHQRTHTGEKPYKCSECGKSFSQRSTLADHQRTHTGEKPFTCSECGRSFSRSRALVNHQRIHTGEKPYNCSICGKSFAQSSSFAYHKKTHTGEKPFECSICGERFIQKSTLTDHQRTHTGDKLYECSECEKSFSHSRALIYHQRTHTGEKLYKCPDCGKSFTPLSALTYHRRTHTGEKPYKCFKCGKSFTQKSTLTDHEKIHTGEKSYQCSECGMKFSRHSNFASHLKTHTGEKPFECSECGKSFSRKHALIDHQKIHTGEKPYKCCVCGKSFSRSNNFAAHQKTHKSEKPFECFECGKSFSRKQALGDHQRIHTGEKPFKCTECGKRFTQSTTLKYHQRLHTGEKPYKCTECGKSFAQRSNLTFHKEIHAFKPFECSECGKSFAHSSSLVDHQRLRTCQKTFRCSECGKNFRSGENFAFHLGIHQVKENTSLRAPLPFRNDAAILNIQQVSWKASQNGRHDGPSQSQRTPFPDCQTDENKRQHGQEHKAELVAATEDIKPFV</sequence>
<reference evidence="15" key="2">
    <citation type="submission" date="2025-08" db="UniProtKB">
        <authorList>
            <consortium name="RefSeq"/>
        </authorList>
    </citation>
    <scope>IDENTIFICATION</scope>
</reference>
<dbReference type="SUPFAM" id="SSF57667">
    <property type="entry name" value="beta-beta-alpha zinc fingers"/>
    <property type="match status" value="13"/>
</dbReference>
<keyword evidence="6" id="KW-0805">Transcription regulation</keyword>
<keyword evidence="4 9" id="KW-0863">Zinc-finger</keyword>
<evidence type="ECO:0000256" key="7">
    <source>
        <dbReference type="ARBA" id="ARBA00023163"/>
    </source>
</evidence>
<evidence type="ECO:0000259" key="13">
    <source>
        <dbReference type="PROSITE" id="PS50805"/>
    </source>
</evidence>
<dbReference type="InterPro" id="IPR036236">
    <property type="entry name" value="Znf_C2H2_sf"/>
</dbReference>
<feature type="domain" description="C2H2-type" evidence="11">
    <location>
        <begin position="396"/>
        <end position="423"/>
    </location>
</feature>
<evidence type="ECO:0000256" key="10">
    <source>
        <dbReference type="SAM" id="MobiDB-lite"/>
    </source>
</evidence>
<feature type="domain" description="KRAB" evidence="13">
    <location>
        <begin position="220"/>
        <end position="292"/>
    </location>
</feature>
<dbReference type="PROSITE" id="PS50157">
    <property type="entry name" value="ZINC_FINGER_C2H2_2"/>
    <property type="match status" value="23"/>
</dbReference>
<feature type="compositionally biased region" description="Polar residues" evidence="10">
    <location>
        <begin position="1184"/>
        <end position="1199"/>
    </location>
</feature>
<dbReference type="Pfam" id="PF00096">
    <property type="entry name" value="zf-C2H2"/>
    <property type="match status" value="22"/>
</dbReference>
<feature type="region of interest" description="Disordered" evidence="10">
    <location>
        <begin position="255"/>
        <end position="306"/>
    </location>
</feature>
<dbReference type="SMART" id="SM00431">
    <property type="entry name" value="SCAN"/>
    <property type="match status" value="1"/>
</dbReference>
<feature type="domain" description="C2H2-type" evidence="11">
    <location>
        <begin position="881"/>
        <end position="908"/>
    </location>
</feature>
<feature type="compositionally biased region" description="Basic and acidic residues" evidence="10">
    <location>
        <begin position="1207"/>
        <end position="1232"/>
    </location>
</feature>
<feature type="domain" description="C2H2-type" evidence="11">
    <location>
        <begin position="340"/>
        <end position="367"/>
    </location>
</feature>
<evidence type="ECO:0000256" key="2">
    <source>
        <dbReference type="ARBA" id="ARBA00022723"/>
    </source>
</evidence>
<evidence type="ECO:0000256" key="6">
    <source>
        <dbReference type="ARBA" id="ARBA00023015"/>
    </source>
</evidence>
<evidence type="ECO:0000256" key="3">
    <source>
        <dbReference type="ARBA" id="ARBA00022737"/>
    </source>
</evidence>
<dbReference type="GeneID" id="110091615"/>
<feature type="domain" description="C2H2-type" evidence="11">
    <location>
        <begin position="853"/>
        <end position="880"/>
    </location>
</feature>
<reference evidence="14" key="1">
    <citation type="submission" date="2025-05" db="UniProtKB">
        <authorList>
            <consortium name="RefSeq"/>
        </authorList>
    </citation>
    <scope>NUCLEOTIDE SEQUENCE [LARGE SCALE GENOMIC DNA]</scope>
</reference>
<feature type="compositionally biased region" description="Acidic residues" evidence="10">
    <location>
        <begin position="1"/>
        <end position="14"/>
    </location>
</feature>
<evidence type="ECO:0008006" key="16">
    <source>
        <dbReference type="Google" id="ProtNLM"/>
    </source>
</evidence>
<evidence type="ECO:0000256" key="8">
    <source>
        <dbReference type="ARBA" id="ARBA00023242"/>
    </source>
</evidence>
<dbReference type="SUPFAM" id="SSF47353">
    <property type="entry name" value="Retrovirus capsid dimerization domain-like"/>
    <property type="match status" value="1"/>
</dbReference>
<feature type="domain" description="C2H2-type" evidence="11">
    <location>
        <begin position="1077"/>
        <end position="1100"/>
    </location>
</feature>
<dbReference type="Pfam" id="PF02023">
    <property type="entry name" value="SCAN"/>
    <property type="match status" value="1"/>
</dbReference>
<dbReference type="InterPro" id="IPR013087">
    <property type="entry name" value="Znf_C2H2_type"/>
</dbReference>
<dbReference type="PROSITE" id="PS50804">
    <property type="entry name" value="SCAN_BOX"/>
    <property type="match status" value="1"/>
</dbReference>
<feature type="domain" description="SCAN box" evidence="12">
    <location>
        <begin position="57"/>
        <end position="134"/>
    </location>
</feature>
<name>A0ABM5FV15_9SAUR</name>
<feature type="domain" description="C2H2-type" evidence="11">
    <location>
        <begin position="909"/>
        <end position="936"/>
    </location>
</feature>
<feature type="domain" description="C2H2-type" evidence="11">
    <location>
        <begin position="965"/>
        <end position="992"/>
    </location>
</feature>
<feature type="domain" description="C2H2-type" evidence="11">
    <location>
        <begin position="452"/>
        <end position="475"/>
    </location>
</feature>
<evidence type="ECO:0000313" key="15">
    <source>
        <dbReference type="RefSeq" id="XP_072849234.1"/>
    </source>
</evidence>
<feature type="domain" description="C2H2-type" evidence="11">
    <location>
        <begin position="312"/>
        <end position="339"/>
    </location>
</feature>
<feature type="domain" description="C2H2-type" evidence="11">
    <location>
        <begin position="1049"/>
        <end position="1076"/>
    </location>
</feature>
<evidence type="ECO:0000256" key="9">
    <source>
        <dbReference type="PROSITE-ProRule" id="PRU00042"/>
    </source>
</evidence>
<feature type="domain" description="C2H2-type" evidence="11">
    <location>
        <begin position="1021"/>
        <end position="1048"/>
    </location>
</feature>
<dbReference type="SMART" id="SM00355">
    <property type="entry name" value="ZnF_C2H2"/>
    <property type="match status" value="23"/>
</dbReference>
<feature type="region of interest" description="Disordered" evidence="10">
    <location>
        <begin position="1"/>
        <end position="52"/>
    </location>
</feature>
<proteinExistence type="predicted"/>
<protein>
    <recommendedName>
        <fullName evidence="16">Zinc finger protein 420-like</fullName>
    </recommendedName>
</protein>
<dbReference type="InterPro" id="IPR038269">
    <property type="entry name" value="SCAN_sf"/>
</dbReference>
<dbReference type="CDD" id="cd07936">
    <property type="entry name" value="SCAN"/>
    <property type="match status" value="1"/>
</dbReference>
<feature type="compositionally biased region" description="Basic and acidic residues" evidence="10">
    <location>
        <begin position="19"/>
        <end position="32"/>
    </location>
</feature>
<keyword evidence="1" id="KW-0597">Phosphoprotein</keyword>
<evidence type="ECO:0000256" key="4">
    <source>
        <dbReference type="ARBA" id="ARBA00022771"/>
    </source>
</evidence>
<keyword evidence="3" id="KW-0677">Repeat</keyword>
<dbReference type="CDD" id="cd07765">
    <property type="entry name" value="KRAB_A-box"/>
    <property type="match status" value="1"/>
</dbReference>
<dbReference type="PROSITE" id="PS50805">
    <property type="entry name" value="KRAB"/>
    <property type="match status" value="1"/>
</dbReference>
<organism evidence="14 15">
    <name type="scientific">Pogona vitticeps</name>
    <name type="common">central bearded dragon</name>
    <dbReference type="NCBI Taxonomy" id="103695"/>
    <lineage>
        <taxon>Eukaryota</taxon>
        <taxon>Metazoa</taxon>
        <taxon>Chordata</taxon>
        <taxon>Craniata</taxon>
        <taxon>Vertebrata</taxon>
        <taxon>Euteleostomi</taxon>
        <taxon>Lepidosauria</taxon>
        <taxon>Squamata</taxon>
        <taxon>Bifurcata</taxon>
        <taxon>Unidentata</taxon>
        <taxon>Episquamata</taxon>
        <taxon>Toxicofera</taxon>
        <taxon>Iguania</taxon>
        <taxon>Acrodonta</taxon>
        <taxon>Agamidae</taxon>
        <taxon>Amphibolurinae</taxon>
        <taxon>Pogona</taxon>
    </lineage>
</organism>
<dbReference type="SMART" id="SM00349">
    <property type="entry name" value="KRAB"/>
    <property type="match status" value="1"/>
</dbReference>
<dbReference type="InterPro" id="IPR036051">
    <property type="entry name" value="KRAB_dom_sf"/>
</dbReference>
<feature type="domain" description="C2H2-type" evidence="11">
    <location>
        <begin position="1132"/>
        <end position="1159"/>
    </location>
</feature>
<feature type="region of interest" description="Disordered" evidence="10">
    <location>
        <begin position="1184"/>
        <end position="1232"/>
    </location>
</feature>
<dbReference type="PROSITE" id="PS00028">
    <property type="entry name" value="ZINC_FINGER_C2H2_1"/>
    <property type="match status" value="22"/>
</dbReference>
<keyword evidence="8" id="KW-0539">Nucleus</keyword>
<dbReference type="Gene3D" id="6.10.140.140">
    <property type="match status" value="1"/>
</dbReference>
<keyword evidence="7" id="KW-0804">Transcription</keyword>
<dbReference type="InterPro" id="IPR003309">
    <property type="entry name" value="SCAN_dom"/>
</dbReference>
<dbReference type="InterPro" id="IPR001909">
    <property type="entry name" value="KRAB"/>
</dbReference>
<dbReference type="PANTHER" id="PTHR23235">
    <property type="entry name" value="KRUEPPEL-LIKE TRANSCRIPTION FACTOR"/>
    <property type="match status" value="1"/>
</dbReference>
<feature type="domain" description="C2H2-type" evidence="11">
    <location>
        <begin position="769"/>
        <end position="796"/>
    </location>
</feature>
<evidence type="ECO:0000256" key="5">
    <source>
        <dbReference type="ARBA" id="ARBA00022833"/>
    </source>
</evidence>
<evidence type="ECO:0000313" key="14">
    <source>
        <dbReference type="Proteomes" id="UP001652642"/>
    </source>
</evidence>
<evidence type="ECO:0000259" key="12">
    <source>
        <dbReference type="PROSITE" id="PS50804"/>
    </source>
</evidence>
<feature type="compositionally biased region" description="Basic and acidic residues" evidence="10">
    <location>
        <begin position="260"/>
        <end position="279"/>
    </location>
</feature>
<feature type="domain" description="C2H2-type" evidence="11">
    <location>
        <begin position="1104"/>
        <end position="1131"/>
    </location>
</feature>
<accession>A0ABM5FV15</accession>
<dbReference type="Gene3D" id="3.30.160.60">
    <property type="entry name" value="Classic Zinc Finger"/>
    <property type="match status" value="23"/>
</dbReference>